<evidence type="ECO:0000256" key="12">
    <source>
        <dbReference type="PIRSR" id="PIRSR000294-2"/>
    </source>
</evidence>
<dbReference type="OrthoDB" id="9772811at2"/>
<dbReference type="Gene3D" id="1.10.760.10">
    <property type="entry name" value="Cytochrome c-like domain"/>
    <property type="match status" value="2"/>
</dbReference>
<evidence type="ECO:0000256" key="10">
    <source>
        <dbReference type="ARBA" id="ARBA00023004"/>
    </source>
</evidence>
<evidence type="ECO:0000256" key="2">
    <source>
        <dbReference type="ARBA" id="ARBA00022448"/>
    </source>
</evidence>
<keyword evidence="10 12" id="KW-0408">Iron</keyword>
<feature type="binding site" description="axial binding residue" evidence="12">
    <location>
        <position position="308"/>
    </location>
    <ligand>
        <name>heme c</name>
        <dbReference type="ChEBI" id="CHEBI:61717"/>
        <label>2</label>
    </ligand>
    <ligandPart>
        <name>Fe</name>
        <dbReference type="ChEBI" id="CHEBI:18248"/>
    </ligandPart>
</feature>
<keyword evidence="5 12" id="KW-0479">Metal-binding</keyword>
<feature type="domain" description="Cytochrome c" evidence="13">
    <location>
        <begin position="207"/>
        <end position="333"/>
    </location>
</feature>
<feature type="binding site" description="axial binding residue" evidence="12">
    <location>
        <position position="225"/>
    </location>
    <ligand>
        <name>heme c</name>
        <dbReference type="ChEBI" id="CHEBI:61717"/>
        <label>2</label>
    </ligand>
    <ligandPart>
        <name>Fe</name>
        <dbReference type="ChEBI" id="CHEBI:18248"/>
    </ligandPart>
</feature>
<evidence type="ECO:0000256" key="8">
    <source>
        <dbReference type="ARBA" id="ARBA00022982"/>
    </source>
</evidence>
<feature type="binding site" description="covalent" evidence="11">
    <location>
        <position position="78"/>
    </location>
    <ligand>
        <name>heme c</name>
        <dbReference type="ChEBI" id="CHEBI:61717"/>
        <label>1</label>
    </ligand>
</feature>
<accession>D3SNG9</accession>
<keyword evidence="9 14" id="KW-0560">Oxidoreductase</keyword>
<evidence type="ECO:0000313" key="14">
    <source>
        <dbReference type="EMBL" id="ADC88706.1"/>
    </source>
</evidence>
<evidence type="ECO:0000256" key="7">
    <source>
        <dbReference type="ARBA" id="ARBA00022764"/>
    </source>
</evidence>
<keyword evidence="3 14" id="KW-0575">Peroxidase</keyword>
<reference evidence="15" key="1">
    <citation type="journal article" date="2010" name="Stand. Genomic Sci.">
        <title>Complete genome sequence of Thermocrinis albus type strain (HI 11/12T).</title>
        <authorList>
            <person name="Wirth R."/>
            <person name="Sikorski J."/>
            <person name="Brambilla E."/>
            <person name="Misra M."/>
            <person name="Lapidus A."/>
            <person name="Copeland A."/>
            <person name="Nolan M."/>
            <person name="Lucas S."/>
            <person name="Chen F."/>
            <person name="Tice H."/>
            <person name="Cheng J.F."/>
            <person name="Han C."/>
            <person name="Detter J.C."/>
            <person name="Tapia R."/>
            <person name="Bruce D."/>
            <person name="Goodwin L."/>
            <person name="Pitluck S."/>
            <person name="Pati A."/>
            <person name="Anderson I."/>
            <person name="Ivanova N."/>
            <person name="Mavromatis K."/>
            <person name="Mikhailova N."/>
            <person name="Chen A."/>
            <person name="Palaniappan K."/>
            <person name="Bilek Y."/>
            <person name="Hader T."/>
            <person name="Land M."/>
            <person name="Hauser L."/>
            <person name="Chang Y.J."/>
            <person name="Jeffries C.D."/>
            <person name="Tindall B.J."/>
            <person name="Rohde M."/>
            <person name="Goker M."/>
            <person name="Bristow J."/>
            <person name="Eisen J.A."/>
            <person name="Markowitz V."/>
            <person name="Hugenholtz P."/>
            <person name="Kyrpides N.C."/>
            <person name="Klenk H.P."/>
        </authorList>
    </citation>
    <scope>NUCLEOTIDE SEQUENCE [LARGE SCALE GENOMIC DNA]</scope>
    <source>
        <strain evidence="15">DSM 14484 / JCM 11386 / HI 11/12</strain>
    </source>
</reference>
<dbReference type="Pfam" id="PF03150">
    <property type="entry name" value="CCP_MauG"/>
    <property type="match status" value="1"/>
</dbReference>
<feature type="domain" description="Cytochrome c" evidence="13">
    <location>
        <begin position="53"/>
        <end position="162"/>
    </location>
</feature>
<dbReference type="PANTHER" id="PTHR30600:SF7">
    <property type="entry name" value="CYTOCHROME C PEROXIDASE-RELATED"/>
    <property type="match status" value="1"/>
</dbReference>
<protein>
    <submittedName>
        <fullName evidence="14">Cytochrome-c peroxidase</fullName>
        <ecNumber evidence="14">1.11.1.5</ecNumber>
    </submittedName>
</protein>
<comment type="cofactor">
    <cofactor evidence="11">
        <name>heme</name>
        <dbReference type="ChEBI" id="CHEBI:30413"/>
    </cofactor>
    <text evidence="11">Binds 2 heme groups.</text>
</comment>
<dbReference type="SUPFAM" id="SSF46626">
    <property type="entry name" value="Cytochrome c"/>
    <property type="match status" value="2"/>
</dbReference>
<feature type="binding site" description="covalent" evidence="11">
    <location>
        <position position="224"/>
    </location>
    <ligand>
        <name>heme c</name>
        <dbReference type="ChEBI" id="CHEBI:61717"/>
        <label>2</label>
    </ligand>
</feature>
<dbReference type="Proteomes" id="UP000002043">
    <property type="component" value="Chromosome"/>
</dbReference>
<evidence type="ECO:0000256" key="11">
    <source>
        <dbReference type="PIRSR" id="PIRSR000294-1"/>
    </source>
</evidence>
<keyword evidence="7" id="KW-0574">Periplasm</keyword>
<evidence type="ECO:0000256" key="6">
    <source>
        <dbReference type="ARBA" id="ARBA00022729"/>
    </source>
</evidence>
<dbReference type="AlphaFoldDB" id="D3SNG9"/>
<dbReference type="PANTHER" id="PTHR30600">
    <property type="entry name" value="CYTOCHROME C PEROXIDASE-RELATED"/>
    <property type="match status" value="1"/>
</dbReference>
<evidence type="ECO:0000256" key="1">
    <source>
        <dbReference type="ARBA" id="ARBA00004418"/>
    </source>
</evidence>
<sequence>MRKKLLVLSVVGVGVATGLSAGEKVDPLLAMARQYFQPLPKVVDNPQNPVTPEKVELGKMLYHDPRLSKSGLISCNTCHNLASYGVDNLPTSVGHGWAIGPRNAPTVYNAALQIAQFWDGRAKDLEEQAQGPILNPIEMAMPSKEFAVERIKSIPQYVELFKKAFPNEKDPVTYENIAKAIAAFERTLMTPSRFDRFLQGDTNALTQKEKEGLKLFVEVGCVACHNGPNLGGNMFMKFGQVTDYWRVTRPYVLKDKPTIPVDVGRFAVTHKEEDMYVFKVPPLRNVEKTYPYFHDGSVWKLEDAVRIMAETQLGKKLTPQEVDKIVAFLKSLTGEIPKHALELPVLPASTDRTSKPEFK</sequence>
<dbReference type="GO" id="GO:0009055">
    <property type="term" value="F:electron transfer activity"/>
    <property type="evidence" value="ECO:0007669"/>
    <property type="project" value="InterPro"/>
</dbReference>
<feature type="binding site" description="covalent" evidence="11">
    <location>
        <position position="221"/>
    </location>
    <ligand>
        <name>heme c</name>
        <dbReference type="ChEBI" id="CHEBI:61717"/>
        <label>2</label>
    </ligand>
</feature>
<dbReference type="InterPro" id="IPR051395">
    <property type="entry name" value="Cytochrome_c_Peroxidase/MauG"/>
</dbReference>
<evidence type="ECO:0000256" key="4">
    <source>
        <dbReference type="ARBA" id="ARBA00022617"/>
    </source>
</evidence>
<dbReference type="FunFam" id="1.10.760.10:FF:000004">
    <property type="entry name" value="Cytochrome c peroxidase"/>
    <property type="match status" value="1"/>
</dbReference>
<evidence type="ECO:0000256" key="3">
    <source>
        <dbReference type="ARBA" id="ARBA00022559"/>
    </source>
</evidence>
<dbReference type="InterPro" id="IPR009056">
    <property type="entry name" value="Cyt_c-like_dom"/>
</dbReference>
<dbReference type="InterPro" id="IPR026259">
    <property type="entry name" value="MauG/Cytc_peroxidase"/>
</dbReference>
<dbReference type="EMBL" id="CP001931">
    <property type="protein sequence ID" value="ADC88706.1"/>
    <property type="molecule type" value="Genomic_DNA"/>
</dbReference>
<keyword evidence="4 11" id="KW-0349">Heme</keyword>
<gene>
    <name evidence="14" type="ordered locus">Thal_0068</name>
</gene>
<dbReference type="RefSeq" id="WP_012991113.1">
    <property type="nucleotide sequence ID" value="NC_013894.1"/>
</dbReference>
<keyword evidence="6" id="KW-0732">Signal</keyword>
<feature type="binding site" description="covalent" evidence="11">
    <location>
        <position position="75"/>
    </location>
    <ligand>
        <name>heme c</name>
        <dbReference type="ChEBI" id="CHEBI:61717"/>
        <label>1</label>
    </ligand>
</feature>
<proteinExistence type="predicted"/>
<dbReference type="GO" id="GO:0046872">
    <property type="term" value="F:metal ion binding"/>
    <property type="evidence" value="ECO:0007669"/>
    <property type="project" value="UniProtKB-KW"/>
</dbReference>
<evidence type="ECO:0000259" key="13">
    <source>
        <dbReference type="PROSITE" id="PS51007"/>
    </source>
</evidence>
<dbReference type="STRING" id="638303.Thal_0068"/>
<comment type="PTM">
    <text evidence="11">Binds 2 heme groups per subunit.</text>
</comment>
<dbReference type="GO" id="GO:0004130">
    <property type="term" value="F:cytochrome-c peroxidase activity"/>
    <property type="evidence" value="ECO:0007669"/>
    <property type="project" value="UniProtKB-EC"/>
</dbReference>
<dbReference type="InterPro" id="IPR004852">
    <property type="entry name" value="Di-haem_cyt_c_peroxidsae"/>
</dbReference>
<name>D3SNG9_THEAH</name>
<evidence type="ECO:0000256" key="9">
    <source>
        <dbReference type="ARBA" id="ARBA00023002"/>
    </source>
</evidence>
<feature type="binding site" description="axial binding residue" evidence="12">
    <location>
        <position position="95"/>
    </location>
    <ligand>
        <name>heme c</name>
        <dbReference type="ChEBI" id="CHEBI:61717"/>
        <label>1</label>
    </ligand>
    <ligandPart>
        <name>Fe</name>
        <dbReference type="ChEBI" id="CHEBI:18248"/>
    </ligandPart>
</feature>
<organism evidence="14 15">
    <name type="scientific">Thermocrinis albus (strain DSM 14484 / JCM 11386 / HI 11/12)</name>
    <dbReference type="NCBI Taxonomy" id="638303"/>
    <lineage>
        <taxon>Bacteria</taxon>
        <taxon>Pseudomonadati</taxon>
        <taxon>Aquificota</taxon>
        <taxon>Aquificia</taxon>
        <taxon>Aquificales</taxon>
        <taxon>Aquificaceae</taxon>
        <taxon>Thermocrinis</taxon>
    </lineage>
</organism>
<evidence type="ECO:0000313" key="15">
    <source>
        <dbReference type="Proteomes" id="UP000002043"/>
    </source>
</evidence>
<comment type="subcellular location">
    <subcellularLocation>
        <location evidence="1">Periplasm</location>
    </subcellularLocation>
</comment>
<dbReference type="eggNOG" id="COG1858">
    <property type="taxonomic scope" value="Bacteria"/>
</dbReference>
<dbReference type="PIRSF" id="PIRSF000294">
    <property type="entry name" value="Cytochrome-c_peroxidase"/>
    <property type="match status" value="1"/>
</dbReference>
<keyword evidence="2" id="KW-0813">Transport</keyword>
<dbReference type="GO" id="GO:0020037">
    <property type="term" value="F:heme binding"/>
    <property type="evidence" value="ECO:0007669"/>
    <property type="project" value="InterPro"/>
</dbReference>
<feature type="binding site" description="axial binding residue" evidence="12">
    <location>
        <position position="79"/>
    </location>
    <ligand>
        <name>heme c</name>
        <dbReference type="ChEBI" id="CHEBI:61717"/>
        <label>1</label>
    </ligand>
    <ligandPart>
        <name>Fe</name>
        <dbReference type="ChEBI" id="CHEBI:18248"/>
    </ligandPart>
</feature>
<dbReference type="HOGENOM" id="CLU_034652_1_1_0"/>
<evidence type="ECO:0000256" key="5">
    <source>
        <dbReference type="ARBA" id="ARBA00022723"/>
    </source>
</evidence>
<keyword evidence="15" id="KW-1185">Reference proteome</keyword>
<dbReference type="KEGG" id="tal:Thal_0068"/>
<dbReference type="InterPro" id="IPR036909">
    <property type="entry name" value="Cyt_c-like_dom_sf"/>
</dbReference>
<dbReference type="PROSITE" id="PS51007">
    <property type="entry name" value="CYTC"/>
    <property type="match status" value="2"/>
</dbReference>
<dbReference type="GO" id="GO:0042597">
    <property type="term" value="C:periplasmic space"/>
    <property type="evidence" value="ECO:0007669"/>
    <property type="project" value="UniProtKB-SubCell"/>
</dbReference>
<keyword evidence="8" id="KW-0249">Electron transport</keyword>
<dbReference type="Pfam" id="PF00034">
    <property type="entry name" value="Cytochrom_C"/>
    <property type="match status" value="1"/>
</dbReference>
<dbReference type="EC" id="1.11.1.5" evidence="14"/>